<dbReference type="Gramene" id="OPUNC02G28970.1">
    <property type="protein sequence ID" value="OPUNC02G28970.1"/>
    <property type="gene ID" value="OPUNC02G28970"/>
</dbReference>
<reference evidence="1" key="2">
    <citation type="submission" date="2018-05" db="EMBL/GenBank/DDBJ databases">
        <title>OpunRS2 (Oryza punctata Reference Sequence Version 2).</title>
        <authorList>
            <person name="Zhang J."/>
            <person name="Kudrna D."/>
            <person name="Lee S."/>
            <person name="Talag J."/>
            <person name="Welchert J."/>
            <person name="Wing R.A."/>
        </authorList>
    </citation>
    <scope>NUCLEOTIDE SEQUENCE [LARGE SCALE GENOMIC DNA]</scope>
</reference>
<dbReference type="HOGENOM" id="CLU_2076908_0_0_1"/>
<evidence type="ECO:0000313" key="1">
    <source>
        <dbReference type="EnsemblPlants" id="OPUNC02G28970.1"/>
    </source>
</evidence>
<accession>A0A0E0K4U8</accession>
<evidence type="ECO:0000313" key="2">
    <source>
        <dbReference type="Proteomes" id="UP000026962"/>
    </source>
</evidence>
<dbReference type="AlphaFoldDB" id="A0A0E0K4U8"/>
<organism evidence="1">
    <name type="scientific">Oryza punctata</name>
    <name type="common">Red rice</name>
    <dbReference type="NCBI Taxonomy" id="4537"/>
    <lineage>
        <taxon>Eukaryota</taxon>
        <taxon>Viridiplantae</taxon>
        <taxon>Streptophyta</taxon>
        <taxon>Embryophyta</taxon>
        <taxon>Tracheophyta</taxon>
        <taxon>Spermatophyta</taxon>
        <taxon>Magnoliopsida</taxon>
        <taxon>Liliopsida</taxon>
        <taxon>Poales</taxon>
        <taxon>Poaceae</taxon>
        <taxon>BOP clade</taxon>
        <taxon>Oryzoideae</taxon>
        <taxon>Oryzeae</taxon>
        <taxon>Oryzinae</taxon>
        <taxon>Oryza</taxon>
    </lineage>
</organism>
<dbReference type="Proteomes" id="UP000026962">
    <property type="component" value="Chromosome 2"/>
</dbReference>
<dbReference type="eggNOG" id="KOG1455">
    <property type="taxonomic scope" value="Eukaryota"/>
</dbReference>
<keyword evidence="2" id="KW-1185">Reference proteome</keyword>
<protein>
    <submittedName>
        <fullName evidence="1">Uncharacterized protein</fullName>
    </submittedName>
</protein>
<dbReference type="EnsemblPlants" id="OPUNC02G28970.1">
    <property type="protein sequence ID" value="OPUNC02G28970.1"/>
    <property type="gene ID" value="OPUNC02G28970"/>
</dbReference>
<reference evidence="1" key="1">
    <citation type="submission" date="2015-04" db="UniProtKB">
        <authorList>
            <consortium name="EnsemblPlants"/>
        </authorList>
    </citation>
    <scope>IDENTIFICATION</scope>
</reference>
<dbReference type="STRING" id="4537.A0A0E0K4U8"/>
<name>A0A0E0K4U8_ORYPU</name>
<proteinExistence type="predicted"/>
<sequence length="118" mass="13144">MAWFSTTHSTGLAPRFMPFWPLEHLLWVAMPTLHLSFTKANIPDRSFKALRKAPPRATTTLELVRMTRELQSLFKEVELLLLVVHGGDGGGALSTSTTRLPFTRLSTSVARCPPLASR</sequence>